<dbReference type="PIRSF" id="PIRSF018266">
    <property type="entry name" value="FecR"/>
    <property type="match status" value="1"/>
</dbReference>
<evidence type="ECO:0000259" key="3">
    <source>
        <dbReference type="Pfam" id="PF16220"/>
    </source>
</evidence>
<accession>A0A5C6TTV0</accession>
<dbReference type="InterPro" id="IPR006860">
    <property type="entry name" value="FecR"/>
</dbReference>
<dbReference type="Pfam" id="PF04773">
    <property type="entry name" value="FecR"/>
    <property type="match status" value="1"/>
</dbReference>
<sequence>MSRANQAGGRAADWIIAQEDGEWSEADQATFEAWLAESDGNKAAYWRLKHSWREADRIGALGRGAGPDEGRGTVAQYSRARWWVPASIAASILLLVAIGYTLWQPLSAPAPAVAVQSFETPVGGRKVIALGDGSRVVINTASRVRAAVNEQSREFWLDQGEAYFEVAHSETVPFVVYAGNRRVTVLGTKFSVRRDGDNVAVSVVEGRVQVDEVEGGRTVRSTVITGGDIARTSGAATLVTSRSDERVANALAWREGMLNFDQARLSDIAAEFNRYNRKPIVITDAEAGDMRIGGRFPANDPDAFARLLRDAYGLKVEETPEAIRISS</sequence>
<keyword evidence="1" id="KW-0812">Transmembrane</keyword>
<evidence type="ECO:0000313" key="5">
    <source>
        <dbReference type="Proteomes" id="UP000321249"/>
    </source>
</evidence>
<dbReference type="InterPro" id="IPR032623">
    <property type="entry name" value="FecR_N"/>
</dbReference>
<dbReference type="PANTHER" id="PTHR30273">
    <property type="entry name" value="PERIPLASMIC SIGNAL SENSOR AND SIGMA FACTOR ACTIVATOR FECR-RELATED"/>
    <property type="match status" value="1"/>
</dbReference>
<dbReference type="EMBL" id="VOQQ01000001">
    <property type="protein sequence ID" value="TXC63451.1"/>
    <property type="molecule type" value="Genomic_DNA"/>
</dbReference>
<dbReference type="PANTHER" id="PTHR30273:SF2">
    <property type="entry name" value="PROTEIN FECR"/>
    <property type="match status" value="1"/>
</dbReference>
<feature type="domain" description="FecR N-terminal" evidence="3">
    <location>
        <begin position="11"/>
        <end position="47"/>
    </location>
</feature>
<keyword evidence="5" id="KW-1185">Reference proteome</keyword>
<organism evidence="4 5">
    <name type="scientific">Allosphingosinicella ginsenosidimutans</name>
    <dbReference type="NCBI Taxonomy" id="1176539"/>
    <lineage>
        <taxon>Bacteria</taxon>
        <taxon>Pseudomonadati</taxon>
        <taxon>Pseudomonadota</taxon>
        <taxon>Alphaproteobacteria</taxon>
        <taxon>Sphingomonadales</taxon>
        <taxon>Sphingomonadaceae</taxon>
        <taxon>Allosphingosinicella</taxon>
    </lineage>
</organism>
<feature type="transmembrane region" description="Helical" evidence="1">
    <location>
        <begin position="82"/>
        <end position="103"/>
    </location>
</feature>
<protein>
    <submittedName>
        <fullName evidence="4">DUF4974 domain-containing protein</fullName>
    </submittedName>
</protein>
<dbReference type="InterPro" id="IPR012373">
    <property type="entry name" value="Ferrdict_sens_TM"/>
</dbReference>
<comment type="caution">
    <text evidence="4">The sequence shown here is derived from an EMBL/GenBank/DDBJ whole genome shotgun (WGS) entry which is preliminary data.</text>
</comment>
<dbReference type="RefSeq" id="WP_147042861.1">
    <property type="nucleotide sequence ID" value="NZ_BAABIR010000003.1"/>
</dbReference>
<dbReference type="GO" id="GO:0016989">
    <property type="term" value="F:sigma factor antagonist activity"/>
    <property type="evidence" value="ECO:0007669"/>
    <property type="project" value="TreeGrafter"/>
</dbReference>
<dbReference type="OrthoDB" id="9798846at2"/>
<gene>
    <name evidence="4" type="ORF">FRZ32_07125</name>
</gene>
<dbReference type="Proteomes" id="UP000321249">
    <property type="component" value="Unassembled WGS sequence"/>
</dbReference>
<dbReference type="Gene3D" id="3.55.50.30">
    <property type="match status" value="1"/>
</dbReference>
<keyword evidence="1" id="KW-0472">Membrane</keyword>
<dbReference type="AlphaFoldDB" id="A0A5C6TTV0"/>
<proteinExistence type="predicted"/>
<feature type="domain" description="FecR protein" evidence="2">
    <location>
        <begin position="118"/>
        <end position="209"/>
    </location>
</feature>
<keyword evidence="1" id="KW-1133">Transmembrane helix</keyword>
<evidence type="ECO:0000313" key="4">
    <source>
        <dbReference type="EMBL" id="TXC63451.1"/>
    </source>
</evidence>
<evidence type="ECO:0000256" key="1">
    <source>
        <dbReference type="SAM" id="Phobius"/>
    </source>
</evidence>
<name>A0A5C6TTV0_9SPHN</name>
<dbReference type="Gene3D" id="2.60.120.1440">
    <property type="match status" value="1"/>
</dbReference>
<evidence type="ECO:0000259" key="2">
    <source>
        <dbReference type="Pfam" id="PF04773"/>
    </source>
</evidence>
<reference evidence="4 5" key="1">
    <citation type="journal article" date="2015" name="J. Microbiol.">
        <title>Sphingosinicella ginsenosidimutans sp. nov., with ginsenoside converting activity.</title>
        <authorList>
            <person name="Kim J.K."/>
            <person name="Kang M.S."/>
            <person name="Park S.C."/>
            <person name="Kim K.M."/>
            <person name="Choi K."/>
            <person name="Yoon M.H."/>
            <person name="Im W.T."/>
        </authorList>
    </citation>
    <scope>NUCLEOTIDE SEQUENCE [LARGE SCALE GENOMIC DNA]</scope>
    <source>
        <strain evidence="4 5">BS-11</strain>
    </source>
</reference>
<dbReference type="Pfam" id="PF16220">
    <property type="entry name" value="DUF4880"/>
    <property type="match status" value="1"/>
</dbReference>